<dbReference type="InterPro" id="IPR036291">
    <property type="entry name" value="NAD(P)-bd_dom_sf"/>
</dbReference>
<feature type="domain" description="6-phosphogluconate dehydrogenase NADP-binding" evidence="1">
    <location>
        <begin position="4"/>
        <end position="40"/>
    </location>
</feature>
<evidence type="ECO:0000259" key="1">
    <source>
        <dbReference type="Pfam" id="PF03446"/>
    </source>
</evidence>
<proteinExistence type="predicted"/>
<organism evidence="2 3">
    <name type="scientific">Streptococcus rupicaprae</name>
    <dbReference type="NCBI Taxonomy" id="759619"/>
    <lineage>
        <taxon>Bacteria</taxon>
        <taxon>Bacillati</taxon>
        <taxon>Bacillota</taxon>
        <taxon>Bacilli</taxon>
        <taxon>Lactobacillales</taxon>
        <taxon>Streptococcaceae</taxon>
        <taxon>Streptococcus</taxon>
    </lineage>
</organism>
<dbReference type="PANTHER" id="PTHR14239">
    <property type="entry name" value="DUDULIN-RELATED"/>
    <property type="match status" value="1"/>
</dbReference>
<dbReference type="InterPro" id="IPR051267">
    <property type="entry name" value="STEAP_metalloreductase"/>
</dbReference>
<name>A0ABV2FHV3_9STRE</name>
<evidence type="ECO:0000313" key="2">
    <source>
        <dbReference type="EMBL" id="MET3558117.1"/>
    </source>
</evidence>
<dbReference type="PANTHER" id="PTHR14239:SF10">
    <property type="entry name" value="REDUCTASE"/>
    <property type="match status" value="1"/>
</dbReference>
<comment type="caution">
    <text evidence="2">The sequence shown here is derived from an EMBL/GenBank/DDBJ whole genome shotgun (WGS) entry which is preliminary data.</text>
</comment>
<dbReference type="Proteomes" id="UP001549122">
    <property type="component" value="Unassembled WGS sequence"/>
</dbReference>
<keyword evidence="3" id="KW-1185">Reference proteome</keyword>
<accession>A0ABV2FHV3</accession>
<protein>
    <submittedName>
        <fullName evidence="2">Dinucleotide-binding enzyme</fullName>
    </submittedName>
</protein>
<sequence length="184" mass="20312">MTVDISIIGQGKMGQALARHFNKAGVSVQVLGREQERVQGRFVIFAVPYEDMVSLIYPNQDHFADKIIIDISNPLDYQVKISLLPPDQSASLKLAELFPHLTILKAFNTNFASSRLPASKTPLVLLAGNQPSAKDQLTQLLQQAQFRVVDMGSLEHSRDLEAFARVQLALLEAGQTELLQGFAL</sequence>
<dbReference type="SUPFAM" id="SSF51735">
    <property type="entry name" value="NAD(P)-binding Rossmann-fold domains"/>
    <property type="match status" value="1"/>
</dbReference>
<reference evidence="2 3" key="1">
    <citation type="submission" date="2024-06" db="EMBL/GenBank/DDBJ databases">
        <title>Genomic Encyclopedia of Type Strains, Phase IV (KMG-IV): sequencing the most valuable type-strain genomes for metagenomic binning, comparative biology and taxonomic classification.</title>
        <authorList>
            <person name="Goeker M."/>
        </authorList>
    </citation>
    <scope>NUCLEOTIDE SEQUENCE [LARGE SCALE GENOMIC DNA]</scope>
    <source>
        <strain evidence="2 3">DSM 28303</strain>
    </source>
</reference>
<dbReference type="RefSeq" id="WP_354365146.1">
    <property type="nucleotide sequence ID" value="NZ_JBEPLO010000011.1"/>
</dbReference>
<evidence type="ECO:0000313" key="3">
    <source>
        <dbReference type="Proteomes" id="UP001549122"/>
    </source>
</evidence>
<dbReference type="EMBL" id="JBEPLO010000011">
    <property type="protein sequence ID" value="MET3558117.1"/>
    <property type="molecule type" value="Genomic_DNA"/>
</dbReference>
<dbReference type="Pfam" id="PF03446">
    <property type="entry name" value="NAD_binding_2"/>
    <property type="match status" value="1"/>
</dbReference>
<gene>
    <name evidence="2" type="ORF">ABID29_001232</name>
</gene>
<dbReference type="InterPro" id="IPR006115">
    <property type="entry name" value="6PGDH_NADP-bd"/>
</dbReference>
<dbReference type="Gene3D" id="3.40.50.720">
    <property type="entry name" value="NAD(P)-binding Rossmann-like Domain"/>
    <property type="match status" value="1"/>
</dbReference>